<dbReference type="SUPFAM" id="SSF109604">
    <property type="entry name" value="HD-domain/PDEase-like"/>
    <property type="match status" value="1"/>
</dbReference>
<evidence type="ECO:0000259" key="7">
    <source>
        <dbReference type="PROSITE" id="PS51880"/>
    </source>
</evidence>
<dbReference type="EMBL" id="AE001437">
    <property type="protein sequence ID" value="AAK80231.1"/>
    <property type="molecule type" value="Genomic_DNA"/>
</dbReference>
<feature type="domain" description="ACT" evidence="5">
    <location>
        <begin position="667"/>
        <end position="740"/>
    </location>
</feature>
<protein>
    <recommendedName>
        <fullName evidence="2">GTP diphosphokinase</fullName>
        <ecNumber evidence="2">2.7.6.5</ecNumber>
    </recommendedName>
</protein>
<dbReference type="NCBIfam" id="TIGR00691">
    <property type="entry name" value="spoT_relA"/>
    <property type="match status" value="1"/>
</dbReference>
<evidence type="ECO:0000256" key="3">
    <source>
        <dbReference type="ARBA" id="ARBA00048244"/>
    </source>
</evidence>
<dbReference type="InterPro" id="IPR045865">
    <property type="entry name" value="ACT-like_dom_sf"/>
</dbReference>
<dbReference type="CDD" id="cd01668">
    <property type="entry name" value="TGS_RSH"/>
    <property type="match status" value="1"/>
</dbReference>
<dbReference type="SMART" id="SM00954">
    <property type="entry name" value="RelA_SpoT"/>
    <property type="match status" value="1"/>
</dbReference>
<dbReference type="PATRIC" id="fig|272562.8.peg.2472"/>
<dbReference type="GO" id="GO:0005886">
    <property type="term" value="C:plasma membrane"/>
    <property type="evidence" value="ECO:0007669"/>
    <property type="project" value="TreeGrafter"/>
</dbReference>
<dbReference type="CDD" id="cd00077">
    <property type="entry name" value="HDc"/>
    <property type="match status" value="1"/>
</dbReference>
<sequence length="740" mass="84556">MAELSDLLEKIDENCNNVDKDIVIKAYNFAYEAHKHQMRESGEPYISHPLDVACILAEMGMDMSTIVAGILHDVIEDTSYSYDDITEMFSKEVADLVSGVTKLDKITYKTKEEQQADNVRKMLLAMAKDIRVILIKLADRLHNMRTLKFKREQKQKEKAKETLDIYAPLAHRLGMSKIKWELEDLSFRYLKPKEYYELVDLIAEKRVEREEYISKIVEELKLNLEASGITPDIDGRPKHFYSIYRKMLNKSKSLDQIFDLTAVRILVNNIKECYAALGIVHTMYKPIPGRFKDYIAMPKPNMYQSLHSTVIGPEGKPFEIQIRTYDMHKTAEYGIAAHWKYKEGTIESTQNVPQNKNANKDDTKLTWIREMLEWQRETPSAQEFMENFKIDLFSDEIFVFTPKGKVINLPYNATPVDFAYKIHTDIGNRCVGAKVNGKIVPLDYKLKTGEIVDILTTSLVKGPNINWLNSVTSNQAKSKIRSWFKKAKRDENISKGKELLEKESKKQEFNFGEIAKGENLELVLKRYNMNSIDDLYASVGIGAVGASVILSRFKDIYEKNKDNGSLTNEEVLENVNKNIHKEHSSKKISKSEQPGVTVKGVSDVLVRFAKCCTPVPGDPIIGYITKGRGVSVHRTDCTNVNNLIKEDSSRIIEVKWGKSKNESYMAEVEIKAEDRQALLADVVEVISYMEIAIESVNAKTSKGSAYLNLKLKIQDVEHLALLMKKLRRLPGIIDIYRTNS</sequence>
<dbReference type="EC" id="2.7.6.5" evidence="2"/>
<dbReference type="UniPathway" id="UPA00908">
    <property type="reaction ID" value="UER00884"/>
</dbReference>
<organism evidence="8 9">
    <name type="scientific">Clostridium acetobutylicum (strain ATCC 824 / DSM 792 / JCM 1419 / IAM 19013 / LMG 5710 / NBRC 13948 / NRRL B-527 / VKM B-1787 / 2291 / W)</name>
    <dbReference type="NCBI Taxonomy" id="272562"/>
    <lineage>
        <taxon>Bacteria</taxon>
        <taxon>Bacillati</taxon>
        <taxon>Bacillota</taxon>
        <taxon>Clostridia</taxon>
        <taxon>Eubacteriales</taxon>
        <taxon>Clostridiaceae</taxon>
        <taxon>Clostridium</taxon>
    </lineage>
</organism>
<dbReference type="InterPro" id="IPR045600">
    <property type="entry name" value="RelA/SpoT_AH_RIS"/>
</dbReference>
<keyword evidence="9" id="KW-1185">Reference proteome</keyword>
<dbReference type="Pfam" id="PF04607">
    <property type="entry name" value="RelA_SpoT"/>
    <property type="match status" value="1"/>
</dbReference>
<evidence type="ECO:0000256" key="4">
    <source>
        <dbReference type="RuleBase" id="RU003847"/>
    </source>
</evidence>
<dbReference type="InterPro" id="IPR043519">
    <property type="entry name" value="NT_sf"/>
</dbReference>
<dbReference type="OrthoDB" id="9805041at2"/>
<dbReference type="Pfam" id="PF19296">
    <property type="entry name" value="RelA_AH_RIS"/>
    <property type="match status" value="1"/>
</dbReference>
<dbReference type="Pfam" id="PF13291">
    <property type="entry name" value="ACT_4"/>
    <property type="match status" value="1"/>
</dbReference>
<dbReference type="InterPro" id="IPR002912">
    <property type="entry name" value="ACT_dom"/>
</dbReference>
<evidence type="ECO:0000259" key="5">
    <source>
        <dbReference type="PROSITE" id="PS51671"/>
    </source>
</evidence>
<dbReference type="InterPro" id="IPR006674">
    <property type="entry name" value="HD_domain"/>
</dbReference>
<dbReference type="PROSITE" id="PS51880">
    <property type="entry name" value="TGS"/>
    <property type="match status" value="1"/>
</dbReference>
<dbReference type="GO" id="GO:0008728">
    <property type="term" value="F:GTP diphosphokinase activity"/>
    <property type="evidence" value="ECO:0007669"/>
    <property type="project" value="UniProtKB-EC"/>
</dbReference>
<evidence type="ECO:0000313" key="8">
    <source>
        <dbReference type="EMBL" id="AAK80231.1"/>
    </source>
</evidence>
<gene>
    <name evidence="8" type="primary">spoT</name>
    <name evidence="8" type="ordered locus">CA_C2274</name>
</gene>
<dbReference type="HOGENOM" id="CLU_012300_3_0_9"/>
<comment type="pathway">
    <text evidence="1">Purine metabolism; ppGpp biosynthesis; ppGpp from GTP: step 1/2.</text>
</comment>
<dbReference type="Gene3D" id="3.10.20.30">
    <property type="match status" value="1"/>
</dbReference>
<dbReference type="PANTHER" id="PTHR21262:SF31">
    <property type="entry name" value="GTP PYROPHOSPHOKINASE"/>
    <property type="match status" value="1"/>
</dbReference>
<dbReference type="eggNOG" id="COG0317">
    <property type="taxonomic scope" value="Bacteria"/>
</dbReference>
<dbReference type="GO" id="GO:0015970">
    <property type="term" value="P:guanosine tetraphosphate biosynthetic process"/>
    <property type="evidence" value="ECO:0007669"/>
    <property type="project" value="UniProtKB-UniPathway"/>
</dbReference>
<comment type="similarity">
    <text evidence="4">Belongs to the relA/spoT family.</text>
</comment>
<feature type="domain" description="TGS" evidence="7">
    <location>
        <begin position="395"/>
        <end position="456"/>
    </location>
</feature>
<evidence type="ECO:0000313" key="9">
    <source>
        <dbReference type="Proteomes" id="UP000000814"/>
    </source>
</evidence>
<evidence type="ECO:0000259" key="6">
    <source>
        <dbReference type="PROSITE" id="PS51831"/>
    </source>
</evidence>
<dbReference type="InterPro" id="IPR007685">
    <property type="entry name" value="RelA_SpoT"/>
</dbReference>
<evidence type="ECO:0000256" key="2">
    <source>
        <dbReference type="ARBA" id="ARBA00013251"/>
    </source>
</evidence>
<dbReference type="PIR" id="D97180">
    <property type="entry name" value="D97180"/>
</dbReference>
<dbReference type="FunFam" id="3.10.20.30:FF:000002">
    <property type="entry name" value="GTP pyrophosphokinase (RelA/SpoT)"/>
    <property type="match status" value="1"/>
</dbReference>
<evidence type="ECO:0000256" key="1">
    <source>
        <dbReference type="ARBA" id="ARBA00004976"/>
    </source>
</evidence>
<dbReference type="CDD" id="cd05399">
    <property type="entry name" value="NT_Rel-Spo_like"/>
    <property type="match status" value="1"/>
</dbReference>
<dbReference type="SUPFAM" id="SSF81271">
    <property type="entry name" value="TGS-like"/>
    <property type="match status" value="1"/>
</dbReference>
<dbReference type="Pfam" id="PF02824">
    <property type="entry name" value="TGS"/>
    <property type="match status" value="1"/>
</dbReference>
<dbReference type="Gene3D" id="3.30.460.10">
    <property type="entry name" value="Beta Polymerase, domain 2"/>
    <property type="match status" value="1"/>
</dbReference>
<dbReference type="CDD" id="cd04876">
    <property type="entry name" value="ACT_RelA-SpoT"/>
    <property type="match status" value="1"/>
</dbReference>
<dbReference type="Gene3D" id="1.10.3210.10">
    <property type="entry name" value="Hypothetical protein af1432"/>
    <property type="match status" value="1"/>
</dbReference>
<dbReference type="SUPFAM" id="SSF81301">
    <property type="entry name" value="Nucleotidyltransferase"/>
    <property type="match status" value="1"/>
</dbReference>
<dbReference type="GeneID" id="44998751"/>
<dbReference type="InterPro" id="IPR004095">
    <property type="entry name" value="TGS"/>
</dbReference>
<dbReference type="Gene3D" id="3.30.70.260">
    <property type="match status" value="1"/>
</dbReference>
<dbReference type="RefSeq" id="WP_010965572.1">
    <property type="nucleotide sequence ID" value="NC_003030.1"/>
</dbReference>
<dbReference type="STRING" id="272562.CA_C2274"/>
<dbReference type="InterPro" id="IPR012675">
    <property type="entry name" value="Beta-grasp_dom_sf"/>
</dbReference>
<dbReference type="SMART" id="SM00471">
    <property type="entry name" value="HDc"/>
    <property type="match status" value="1"/>
</dbReference>
<dbReference type="KEGG" id="cac:CA_C2274"/>
<dbReference type="InterPro" id="IPR033655">
    <property type="entry name" value="TGS_RelA/SpoT"/>
</dbReference>
<feature type="domain" description="HD" evidence="6">
    <location>
        <begin position="45"/>
        <end position="144"/>
    </location>
</feature>
<dbReference type="PANTHER" id="PTHR21262">
    <property type="entry name" value="GUANOSINE-3',5'-BIS DIPHOSPHATE 3'-PYROPHOSPHOHYDROLASE"/>
    <property type="match status" value="1"/>
</dbReference>
<proteinExistence type="inferred from homology"/>
<dbReference type="PROSITE" id="PS51671">
    <property type="entry name" value="ACT"/>
    <property type="match status" value="1"/>
</dbReference>
<accession>Q97GU1</accession>
<name>Q97GU1_CLOAB</name>
<dbReference type="FunFam" id="1.10.3210.10:FF:000001">
    <property type="entry name" value="GTP pyrophosphokinase RelA"/>
    <property type="match status" value="1"/>
</dbReference>
<dbReference type="FunFam" id="3.30.460.10:FF:000001">
    <property type="entry name" value="GTP pyrophosphokinase RelA"/>
    <property type="match status" value="1"/>
</dbReference>
<dbReference type="InterPro" id="IPR012676">
    <property type="entry name" value="TGS-like"/>
</dbReference>
<dbReference type="AlphaFoldDB" id="Q97GU1"/>
<dbReference type="Pfam" id="PF13328">
    <property type="entry name" value="HD_4"/>
    <property type="match status" value="1"/>
</dbReference>
<comment type="catalytic activity">
    <reaction evidence="3">
        <text>GTP + ATP = guanosine 3'-diphosphate 5'-triphosphate + AMP</text>
        <dbReference type="Rhea" id="RHEA:22088"/>
        <dbReference type="ChEBI" id="CHEBI:30616"/>
        <dbReference type="ChEBI" id="CHEBI:37565"/>
        <dbReference type="ChEBI" id="CHEBI:142410"/>
        <dbReference type="ChEBI" id="CHEBI:456215"/>
        <dbReference type="EC" id="2.7.6.5"/>
    </reaction>
</comment>
<comment type="function">
    <text evidence="4">In eubacteria ppGpp (guanosine 3'-diphosphate 5'-diphosphate) is a mediator of the stringent response that coordinates a variety of cellular activities in response to changes in nutritional abundance.</text>
</comment>
<dbReference type="PROSITE" id="PS51831">
    <property type="entry name" value="HD"/>
    <property type="match status" value="1"/>
</dbReference>
<reference evidence="8 9" key="1">
    <citation type="journal article" date="2001" name="J. Bacteriol.">
        <title>Genome sequence and comparative analysis of the solvent-producing bacterium Clostridium acetobutylicum.</title>
        <authorList>
            <person name="Nolling J."/>
            <person name="Breton G."/>
            <person name="Omelchenko M.V."/>
            <person name="Makarova K.S."/>
            <person name="Zeng Q."/>
            <person name="Gibson R."/>
            <person name="Lee H.M."/>
            <person name="Dubois J."/>
            <person name="Qiu D."/>
            <person name="Hitti J."/>
            <person name="Wolf Y.I."/>
            <person name="Tatusov R.L."/>
            <person name="Sabathe F."/>
            <person name="Doucette-Stamm L."/>
            <person name="Soucaille P."/>
            <person name="Daly M.J."/>
            <person name="Bennett G.N."/>
            <person name="Koonin E.V."/>
            <person name="Smith D.R."/>
        </authorList>
    </citation>
    <scope>NUCLEOTIDE SEQUENCE [LARGE SCALE GENOMIC DNA]</scope>
    <source>
        <strain evidence="9">ATCC 824 / DSM 792 / JCM 1419 / LMG 5710 / VKM B-1787</strain>
    </source>
</reference>
<dbReference type="SUPFAM" id="SSF55021">
    <property type="entry name" value="ACT-like"/>
    <property type="match status" value="1"/>
</dbReference>
<dbReference type="InterPro" id="IPR003607">
    <property type="entry name" value="HD/PDEase_dom"/>
</dbReference>
<dbReference type="Proteomes" id="UP000000814">
    <property type="component" value="Chromosome"/>
</dbReference>
<dbReference type="InterPro" id="IPR004811">
    <property type="entry name" value="RelA/Spo_fam"/>
</dbReference>